<feature type="domain" description="N-acetyltransferase" evidence="1">
    <location>
        <begin position="17"/>
        <end position="171"/>
    </location>
</feature>
<evidence type="ECO:0000259" key="1">
    <source>
        <dbReference type="PROSITE" id="PS51186"/>
    </source>
</evidence>
<protein>
    <recommendedName>
        <fullName evidence="1">N-acetyltransferase domain-containing protein</fullName>
    </recommendedName>
</protein>
<accession>A0A511WU37</accession>
<dbReference type="Gene3D" id="3.40.630.30">
    <property type="match status" value="2"/>
</dbReference>
<dbReference type="SUPFAM" id="SSF55729">
    <property type="entry name" value="Acyl-CoA N-acyltransferases (Nat)"/>
    <property type="match status" value="1"/>
</dbReference>
<evidence type="ECO:0000313" key="2">
    <source>
        <dbReference type="EMBL" id="GEN54656.1"/>
    </source>
</evidence>
<name>A0A511WU37_9BACI</name>
<dbReference type="PROSITE" id="PS51186">
    <property type="entry name" value="GNAT"/>
    <property type="match status" value="1"/>
</dbReference>
<dbReference type="GO" id="GO:0016747">
    <property type="term" value="F:acyltransferase activity, transferring groups other than amino-acyl groups"/>
    <property type="evidence" value="ECO:0007669"/>
    <property type="project" value="InterPro"/>
</dbReference>
<gene>
    <name evidence="2" type="ORF">HFA01_29180</name>
</gene>
<keyword evidence="3" id="KW-1185">Reference proteome</keyword>
<proteinExistence type="predicted"/>
<dbReference type="CDD" id="cd04301">
    <property type="entry name" value="NAT_SF"/>
    <property type="match status" value="1"/>
</dbReference>
<dbReference type="Proteomes" id="UP000321886">
    <property type="component" value="Unassembled WGS sequence"/>
</dbReference>
<comment type="caution">
    <text evidence="2">The sequence shown here is derived from an EMBL/GenBank/DDBJ whole genome shotgun (WGS) entry which is preliminary data.</text>
</comment>
<dbReference type="InterPro" id="IPR000182">
    <property type="entry name" value="GNAT_dom"/>
</dbReference>
<organism evidence="2 3">
    <name type="scientific">Halobacillus faecis</name>
    <dbReference type="NCBI Taxonomy" id="360184"/>
    <lineage>
        <taxon>Bacteria</taxon>
        <taxon>Bacillati</taxon>
        <taxon>Bacillota</taxon>
        <taxon>Bacilli</taxon>
        <taxon>Bacillales</taxon>
        <taxon>Bacillaceae</taxon>
        <taxon>Halobacillus</taxon>
    </lineage>
</organism>
<dbReference type="AlphaFoldDB" id="A0A511WU37"/>
<evidence type="ECO:0000313" key="3">
    <source>
        <dbReference type="Proteomes" id="UP000321886"/>
    </source>
</evidence>
<sequence length="354" mass="40981">MIYSYEVCFTKKGRQMMTVRRYHKGDEDQIQSLFKKTFNHTRPLATWKWKFIDNPKQERPFILVFEEENQILGHISLWVTDAYLNGERKKVGLRVDTMVDPDARGKGVYKKLNDALITEAQEDGIDYLYGFPAPKAKELFLRYTGASHLTDMPRWMLIQKPVHLLAAKFSPLALFKPLDRILQSFRKSNFHTDGYEVKEVKRCEEEFDQLAKRSKQVAQGVVVRDAAYLNYRYFDHPENKYKVIGIYKESRLLGYVVTHQKSGSFMNGMVVDWLAEDEQLWPVLLAAARTELKDTDVIQSWALPHTLAANTLKQDGFIHKDSPMPLVGKAIDPSLSTMDNADQWFITPGDVDSY</sequence>
<dbReference type="InterPro" id="IPR016181">
    <property type="entry name" value="Acyl_CoA_acyltransferase"/>
</dbReference>
<dbReference type="EMBL" id="BJYD01000026">
    <property type="protein sequence ID" value="GEN54656.1"/>
    <property type="molecule type" value="Genomic_DNA"/>
</dbReference>
<reference evidence="2 3" key="1">
    <citation type="submission" date="2019-07" db="EMBL/GenBank/DDBJ databases">
        <title>Whole genome shotgun sequence of Halobacillus faecis NBRC 103569.</title>
        <authorList>
            <person name="Hosoyama A."/>
            <person name="Uohara A."/>
            <person name="Ohji S."/>
            <person name="Ichikawa N."/>
        </authorList>
    </citation>
    <scope>NUCLEOTIDE SEQUENCE [LARGE SCALE GENOMIC DNA]</scope>
    <source>
        <strain evidence="2 3">NBRC 103569</strain>
    </source>
</reference>
<dbReference type="Pfam" id="PF13527">
    <property type="entry name" value="Acetyltransf_9"/>
    <property type="match status" value="1"/>
</dbReference>